<reference evidence="1" key="1">
    <citation type="journal article" date="2020" name="Nature">
        <title>Giant virus diversity and host interactions through global metagenomics.</title>
        <authorList>
            <person name="Schulz F."/>
            <person name="Roux S."/>
            <person name="Paez-Espino D."/>
            <person name="Jungbluth S."/>
            <person name="Walsh D.A."/>
            <person name="Denef V.J."/>
            <person name="McMahon K.D."/>
            <person name="Konstantinidis K.T."/>
            <person name="Eloe-Fadrosh E.A."/>
            <person name="Kyrpides N.C."/>
            <person name="Woyke T."/>
        </authorList>
    </citation>
    <scope>NUCLEOTIDE SEQUENCE</scope>
    <source>
        <strain evidence="1">GVMAG-M-3300027804-47</strain>
    </source>
</reference>
<sequence>MDEYFLTKKAVEIILENINDHFIKCLVSLSIHERYADDTKVIIGIIELLKTYMETRRNDILSSCIKYTNKSYYLQLSDNLFRLIQSHLTITKRFVFLFDLIDKYNYPVIATTTRITRNYKDDNVKTRFTTDECDVDTDYNADTDDKTNLSLLSSRSKDAGTLFKDAYYKLKKTKMADIELQMMETKNNNRSDLL</sequence>
<organism evidence="1">
    <name type="scientific">viral metagenome</name>
    <dbReference type="NCBI Taxonomy" id="1070528"/>
    <lineage>
        <taxon>unclassified sequences</taxon>
        <taxon>metagenomes</taxon>
        <taxon>organismal metagenomes</taxon>
    </lineage>
</organism>
<dbReference type="EMBL" id="MN740482">
    <property type="protein sequence ID" value="QHU29218.1"/>
    <property type="molecule type" value="Genomic_DNA"/>
</dbReference>
<evidence type="ECO:0000313" key="1">
    <source>
        <dbReference type="EMBL" id="QHU29218.1"/>
    </source>
</evidence>
<dbReference type="AlphaFoldDB" id="A0A6C0LH93"/>
<name>A0A6C0LH93_9ZZZZ</name>
<protein>
    <submittedName>
        <fullName evidence="1">Uncharacterized protein</fullName>
    </submittedName>
</protein>
<accession>A0A6C0LH93</accession>
<proteinExistence type="predicted"/>